<evidence type="ECO:0000313" key="1">
    <source>
        <dbReference type="EMBL" id="CNU92663.1"/>
    </source>
</evidence>
<dbReference type="AlphaFoldDB" id="A0A655DXF0"/>
<evidence type="ECO:0000313" key="2">
    <source>
        <dbReference type="Proteomes" id="UP000042394"/>
    </source>
</evidence>
<organism evidence="1 2">
    <name type="scientific">Salmonella enterica subsp. enterica serovar Bovismorbificans</name>
    <dbReference type="NCBI Taxonomy" id="58097"/>
    <lineage>
        <taxon>Bacteria</taxon>
        <taxon>Pseudomonadati</taxon>
        <taxon>Pseudomonadota</taxon>
        <taxon>Gammaproteobacteria</taxon>
        <taxon>Enterobacterales</taxon>
        <taxon>Enterobacteriaceae</taxon>
        <taxon>Salmonella</taxon>
    </lineage>
</organism>
<accession>A0A655DXF0</accession>
<dbReference type="EMBL" id="CQPD01000047">
    <property type="protein sequence ID" value="CNU92663.1"/>
    <property type="molecule type" value="Genomic_DNA"/>
</dbReference>
<sequence>MARQRFRQEWVTTTQLRRVIFAAAVDVAAGQYARFGPCRPDAWIIRRQFFHRMFGQLTVGRELTAKHGKQRRFAVFIMDIKGIIASDRLR</sequence>
<gene>
    <name evidence="1" type="ORF">ERS008207_03821</name>
</gene>
<reference evidence="1 2" key="1">
    <citation type="submission" date="2015-03" db="EMBL/GenBank/DDBJ databases">
        <authorList>
            <consortium name="Pathogen Informatics"/>
        </authorList>
    </citation>
    <scope>NUCLEOTIDE SEQUENCE [LARGE SCALE GENOMIC DNA]</scope>
    <source>
        <strain evidence="1 2">D4891</strain>
    </source>
</reference>
<proteinExistence type="predicted"/>
<name>A0A655DXF0_SALET</name>
<protein>
    <submittedName>
        <fullName evidence="1">Uncharacterized protein</fullName>
    </submittedName>
</protein>
<dbReference type="Proteomes" id="UP000042394">
    <property type="component" value="Unassembled WGS sequence"/>
</dbReference>